<keyword evidence="9" id="KW-1185">Reference proteome</keyword>
<dbReference type="EMBL" id="SEYY01008316">
    <property type="protein sequence ID" value="KAB7502209.1"/>
    <property type="molecule type" value="Genomic_DNA"/>
</dbReference>
<dbReference type="Pfam" id="PF01569">
    <property type="entry name" value="PAP2"/>
    <property type="match status" value="1"/>
</dbReference>
<reference evidence="8 9" key="1">
    <citation type="journal article" date="2019" name="PLoS Biol.">
        <title>Sex chromosomes control vertical transmission of feminizing Wolbachia symbionts in an isopod.</title>
        <authorList>
            <person name="Becking T."/>
            <person name="Chebbi M.A."/>
            <person name="Giraud I."/>
            <person name="Moumen B."/>
            <person name="Laverre T."/>
            <person name="Caubet Y."/>
            <person name="Peccoud J."/>
            <person name="Gilbert C."/>
            <person name="Cordaux R."/>
        </authorList>
    </citation>
    <scope>NUCLEOTIDE SEQUENCE [LARGE SCALE GENOMIC DNA]</scope>
    <source>
        <strain evidence="8">ANa2</strain>
        <tissue evidence="8">Whole body excluding digestive tract and cuticle</tissue>
    </source>
</reference>
<evidence type="ECO:0000256" key="5">
    <source>
        <dbReference type="ARBA" id="ARBA00023136"/>
    </source>
</evidence>
<keyword evidence="5 6" id="KW-0472">Membrane</keyword>
<gene>
    <name evidence="8" type="primary">PLPP3</name>
    <name evidence="8" type="ORF">Anas_10563</name>
</gene>
<dbReference type="AlphaFoldDB" id="A0A5N5T7Q8"/>
<dbReference type="InterPro" id="IPR036938">
    <property type="entry name" value="PAP2/HPO_sf"/>
</dbReference>
<dbReference type="CDD" id="cd03384">
    <property type="entry name" value="PAP2_wunen"/>
    <property type="match status" value="1"/>
</dbReference>
<sequence>MFCYDESLSYPYKDNETISDSILLLYGVAIPINVMCLIEYLRTRRETVGKELQIFGKKFSPWFWSMYAAAGVFLFGCACTQLSTDIAKRTLGVLRPNFIDVCKPDWSQTNCSANSMAYVYPIPCTTDNLDKLKDARQSFPSGHAAFSTFTMIYLVIYIQARLVIQEFKLIKPVLQLICLLLNIFTCLSRISDYKHHWSDVLGGYILGATIAILTAFYVSDLFVQKNSALSKNTVVMLQDYHQTTTDEPRTNSHNP</sequence>
<feature type="transmembrane region" description="Helical" evidence="6">
    <location>
        <begin position="203"/>
        <end position="223"/>
    </location>
</feature>
<feature type="transmembrane region" description="Helical" evidence="6">
    <location>
        <begin position="142"/>
        <end position="160"/>
    </location>
</feature>
<accession>A0A5N5T7Q8</accession>
<dbReference type="OrthoDB" id="8907274at2759"/>
<dbReference type="GO" id="GO:0006644">
    <property type="term" value="P:phospholipid metabolic process"/>
    <property type="evidence" value="ECO:0007669"/>
    <property type="project" value="InterPro"/>
</dbReference>
<dbReference type="GO" id="GO:0007165">
    <property type="term" value="P:signal transduction"/>
    <property type="evidence" value="ECO:0007669"/>
    <property type="project" value="TreeGrafter"/>
</dbReference>
<dbReference type="GO" id="GO:0005886">
    <property type="term" value="C:plasma membrane"/>
    <property type="evidence" value="ECO:0007669"/>
    <property type="project" value="TreeGrafter"/>
</dbReference>
<evidence type="ECO:0000313" key="9">
    <source>
        <dbReference type="Proteomes" id="UP000326759"/>
    </source>
</evidence>
<proteinExistence type="inferred from homology"/>
<dbReference type="GO" id="GO:0008195">
    <property type="term" value="F:phosphatidate phosphatase activity"/>
    <property type="evidence" value="ECO:0007669"/>
    <property type="project" value="TreeGrafter"/>
</dbReference>
<evidence type="ECO:0000259" key="7">
    <source>
        <dbReference type="SMART" id="SM00014"/>
    </source>
</evidence>
<evidence type="ECO:0000256" key="1">
    <source>
        <dbReference type="ARBA" id="ARBA00004141"/>
    </source>
</evidence>
<feature type="transmembrane region" description="Helical" evidence="6">
    <location>
        <begin position="62"/>
        <end position="83"/>
    </location>
</feature>
<dbReference type="Gene3D" id="1.20.144.10">
    <property type="entry name" value="Phosphatidic acid phosphatase type 2/haloperoxidase"/>
    <property type="match status" value="1"/>
</dbReference>
<evidence type="ECO:0000256" key="3">
    <source>
        <dbReference type="ARBA" id="ARBA00022692"/>
    </source>
</evidence>
<dbReference type="InterPro" id="IPR043216">
    <property type="entry name" value="PAP-like"/>
</dbReference>
<dbReference type="PANTHER" id="PTHR10165:SF103">
    <property type="entry name" value="PHOSPHOLIPID PHOSPHATASE HOMOLOG 1.2 HOMOLOG"/>
    <property type="match status" value="1"/>
</dbReference>
<feature type="domain" description="Phosphatidic acid phosphatase type 2/haloperoxidase" evidence="7">
    <location>
        <begin position="70"/>
        <end position="215"/>
    </location>
</feature>
<feature type="transmembrane region" description="Helical" evidence="6">
    <location>
        <begin position="172"/>
        <end position="191"/>
    </location>
</feature>
<dbReference type="SMART" id="SM00014">
    <property type="entry name" value="acidPPc"/>
    <property type="match status" value="1"/>
</dbReference>
<comment type="caution">
    <text evidence="8">The sequence shown here is derived from an EMBL/GenBank/DDBJ whole genome shotgun (WGS) entry which is preliminary data.</text>
</comment>
<comment type="subcellular location">
    <subcellularLocation>
        <location evidence="1">Membrane</location>
        <topology evidence="1">Multi-pass membrane protein</topology>
    </subcellularLocation>
</comment>
<evidence type="ECO:0000313" key="8">
    <source>
        <dbReference type="EMBL" id="KAB7502209.1"/>
    </source>
</evidence>
<dbReference type="Proteomes" id="UP000326759">
    <property type="component" value="Unassembled WGS sequence"/>
</dbReference>
<keyword evidence="4 6" id="KW-1133">Transmembrane helix</keyword>
<protein>
    <submittedName>
        <fullName evidence="8">Phospholipid phosphatase 3</fullName>
    </submittedName>
</protein>
<dbReference type="InterPro" id="IPR000326">
    <property type="entry name" value="PAP2/HPO"/>
</dbReference>
<name>A0A5N5T7Q8_9CRUS</name>
<evidence type="ECO:0000256" key="2">
    <source>
        <dbReference type="ARBA" id="ARBA00008816"/>
    </source>
</evidence>
<keyword evidence="3 6" id="KW-0812">Transmembrane</keyword>
<dbReference type="SUPFAM" id="SSF48317">
    <property type="entry name" value="Acid phosphatase/Vanadium-dependent haloperoxidase"/>
    <property type="match status" value="1"/>
</dbReference>
<comment type="similarity">
    <text evidence="2">Belongs to the PA-phosphatase related phosphoesterase family.</text>
</comment>
<organism evidence="8 9">
    <name type="scientific">Armadillidium nasatum</name>
    <dbReference type="NCBI Taxonomy" id="96803"/>
    <lineage>
        <taxon>Eukaryota</taxon>
        <taxon>Metazoa</taxon>
        <taxon>Ecdysozoa</taxon>
        <taxon>Arthropoda</taxon>
        <taxon>Crustacea</taxon>
        <taxon>Multicrustacea</taxon>
        <taxon>Malacostraca</taxon>
        <taxon>Eumalacostraca</taxon>
        <taxon>Peracarida</taxon>
        <taxon>Isopoda</taxon>
        <taxon>Oniscidea</taxon>
        <taxon>Crinocheta</taxon>
        <taxon>Armadillidiidae</taxon>
        <taxon>Armadillidium</taxon>
    </lineage>
</organism>
<evidence type="ECO:0000256" key="6">
    <source>
        <dbReference type="SAM" id="Phobius"/>
    </source>
</evidence>
<dbReference type="PANTHER" id="PTHR10165">
    <property type="entry name" value="LIPID PHOSPHATE PHOSPHATASE"/>
    <property type="match status" value="1"/>
</dbReference>
<evidence type="ECO:0000256" key="4">
    <source>
        <dbReference type="ARBA" id="ARBA00022989"/>
    </source>
</evidence>
<dbReference type="GO" id="GO:0046839">
    <property type="term" value="P:phospholipid dephosphorylation"/>
    <property type="evidence" value="ECO:0007669"/>
    <property type="project" value="TreeGrafter"/>
</dbReference>
<feature type="transmembrane region" description="Helical" evidence="6">
    <location>
        <begin position="22"/>
        <end position="41"/>
    </location>
</feature>